<reference evidence="2 3" key="1">
    <citation type="journal article" date="2015" name="Genome Announc.">
        <title>Complete Genome Sequence of Methanosphaerula palustris E1-9CT, a Hydrogenotrophic Methanogen Isolated from a Minerotrophic Fen Peatland.</title>
        <authorList>
            <person name="Cadillo-Quiroz H."/>
            <person name="Browne P."/>
            <person name="Kyrpides N."/>
            <person name="Woyke T."/>
            <person name="Goodwin L."/>
            <person name="Detter C."/>
            <person name="Yavitt J.B."/>
            <person name="Zinder S.H."/>
        </authorList>
    </citation>
    <scope>NUCLEOTIDE SEQUENCE [LARGE SCALE GENOMIC DNA]</scope>
    <source>
        <strain evidence="3">ATCC BAA-1556 / DSM 19958 / E1-9c</strain>
    </source>
</reference>
<dbReference type="EMBL" id="CP001338">
    <property type="protein sequence ID" value="ACL15406.1"/>
    <property type="molecule type" value="Genomic_DNA"/>
</dbReference>
<dbReference type="OrthoDB" id="197796at2157"/>
<dbReference type="Proteomes" id="UP000002457">
    <property type="component" value="Chromosome"/>
</dbReference>
<dbReference type="InterPro" id="IPR036249">
    <property type="entry name" value="Thioredoxin-like_sf"/>
</dbReference>
<proteinExistence type="predicted"/>
<gene>
    <name evidence="2" type="ordered locus">Mpal_0010</name>
</gene>
<sequence length="91" mass="9902">MSPAPKLTVYTLEFCPNCEILKEYLKGHGVAYTEEDMSTAASLTELRLNGIFVNEAPVLQRGMAFLTSADLFTGGAVNEKNVGPFIKGDQM</sequence>
<dbReference type="STRING" id="521011.Mpal_0010"/>
<dbReference type="AlphaFoldDB" id="B8GHT6"/>
<dbReference type="GeneID" id="7270122"/>
<organism evidence="2 3">
    <name type="scientific">Methanosphaerula palustris (strain ATCC BAA-1556 / DSM 19958 / E1-9c)</name>
    <dbReference type="NCBI Taxonomy" id="521011"/>
    <lineage>
        <taxon>Archaea</taxon>
        <taxon>Methanobacteriati</taxon>
        <taxon>Methanobacteriota</taxon>
        <taxon>Stenosarchaea group</taxon>
        <taxon>Methanomicrobia</taxon>
        <taxon>Methanomicrobiales</taxon>
        <taxon>Methanoregulaceae</taxon>
        <taxon>Methanosphaerula</taxon>
    </lineage>
</organism>
<accession>B8GHT6</accession>
<name>B8GHT6_METPE</name>
<dbReference type="HOGENOM" id="CLU_188843_0_0_2"/>
<evidence type="ECO:0000313" key="3">
    <source>
        <dbReference type="Proteomes" id="UP000002457"/>
    </source>
</evidence>
<evidence type="ECO:0000313" key="2">
    <source>
        <dbReference type="EMBL" id="ACL15406.1"/>
    </source>
</evidence>
<keyword evidence="3" id="KW-1185">Reference proteome</keyword>
<protein>
    <submittedName>
        <fullName evidence="2">Glutaredoxin</fullName>
    </submittedName>
</protein>
<dbReference type="Gene3D" id="3.40.30.10">
    <property type="entry name" value="Glutaredoxin"/>
    <property type="match status" value="1"/>
</dbReference>
<dbReference type="RefSeq" id="WP_012616725.1">
    <property type="nucleotide sequence ID" value="NC_011832.1"/>
</dbReference>
<dbReference type="SUPFAM" id="SSF52833">
    <property type="entry name" value="Thioredoxin-like"/>
    <property type="match status" value="1"/>
</dbReference>
<feature type="domain" description="Glutaredoxin" evidence="1">
    <location>
        <begin position="8"/>
        <end position="39"/>
    </location>
</feature>
<dbReference type="InterPro" id="IPR002109">
    <property type="entry name" value="Glutaredoxin"/>
</dbReference>
<evidence type="ECO:0000259" key="1">
    <source>
        <dbReference type="Pfam" id="PF00462"/>
    </source>
</evidence>
<dbReference type="KEGG" id="mpl:Mpal_0010"/>
<dbReference type="eggNOG" id="arCOG02607">
    <property type="taxonomic scope" value="Archaea"/>
</dbReference>
<dbReference type="Pfam" id="PF00462">
    <property type="entry name" value="Glutaredoxin"/>
    <property type="match status" value="1"/>
</dbReference>